<comment type="function">
    <text evidence="9">Has antibacterial activity.</text>
</comment>
<evidence type="ECO:0000256" key="8">
    <source>
        <dbReference type="ARBA" id="ARBA00023157"/>
    </source>
</evidence>
<keyword evidence="4 9" id="KW-0929">Antimicrobial</keyword>
<name>A0ABP0ABB7_PIPNA</name>
<evidence type="ECO:0000256" key="6">
    <source>
        <dbReference type="ARBA" id="ARBA00022940"/>
    </source>
</evidence>
<dbReference type="PANTHER" id="PTHR15001:SF10">
    <property type="entry name" value="BETA-DEFENSIN 135"/>
    <property type="match status" value="1"/>
</dbReference>
<evidence type="ECO:0000313" key="11">
    <source>
        <dbReference type="EMBL" id="CAK6445792.1"/>
    </source>
</evidence>
<dbReference type="EMBL" id="OY882862">
    <property type="protein sequence ID" value="CAK6445792.1"/>
    <property type="molecule type" value="Genomic_DNA"/>
</dbReference>
<evidence type="ECO:0000256" key="4">
    <source>
        <dbReference type="ARBA" id="ARBA00022529"/>
    </source>
</evidence>
<dbReference type="Proteomes" id="UP001314169">
    <property type="component" value="Chromosome 5"/>
</dbReference>
<accession>A0ABP0ABB7</accession>
<dbReference type="Pfam" id="PF13841">
    <property type="entry name" value="Defensin_beta_2"/>
    <property type="match status" value="1"/>
</dbReference>
<dbReference type="InterPro" id="IPR025933">
    <property type="entry name" value="Beta_defensin_dom"/>
</dbReference>
<evidence type="ECO:0000256" key="9">
    <source>
        <dbReference type="RuleBase" id="RU231113"/>
    </source>
</evidence>
<dbReference type="Gene3D" id="3.10.360.10">
    <property type="entry name" value="Antimicrobial Peptide, Beta-defensin 2, Chain A"/>
    <property type="match status" value="1"/>
</dbReference>
<proteinExistence type="inferred from homology"/>
<evidence type="ECO:0000313" key="12">
    <source>
        <dbReference type="Proteomes" id="UP001314169"/>
    </source>
</evidence>
<keyword evidence="8" id="KW-1015">Disulfide bond</keyword>
<evidence type="ECO:0000256" key="7">
    <source>
        <dbReference type="ARBA" id="ARBA00023022"/>
    </source>
</evidence>
<feature type="domain" description="Beta-defensin" evidence="10">
    <location>
        <begin position="34"/>
        <end position="63"/>
    </location>
</feature>
<evidence type="ECO:0000256" key="5">
    <source>
        <dbReference type="ARBA" id="ARBA00022729"/>
    </source>
</evidence>
<evidence type="ECO:0000259" key="10">
    <source>
        <dbReference type="Pfam" id="PF13841"/>
    </source>
</evidence>
<evidence type="ECO:0000256" key="2">
    <source>
        <dbReference type="ARBA" id="ARBA00007371"/>
    </source>
</evidence>
<keyword evidence="12" id="KW-1185">Reference proteome</keyword>
<feature type="chain" id="PRO_5044964051" description="Beta-defensin" evidence="9">
    <location>
        <begin position="23"/>
        <end position="75"/>
    </location>
</feature>
<keyword evidence="5 9" id="KW-0732">Signal</keyword>
<evidence type="ECO:0000256" key="1">
    <source>
        <dbReference type="ARBA" id="ARBA00004613"/>
    </source>
</evidence>
<dbReference type="InterPro" id="IPR050544">
    <property type="entry name" value="Beta-defensin"/>
</dbReference>
<keyword evidence="7 9" id="KW-0044">Antibiotic</keyword>
<sequence>MRSLLLVLVILLLLSYVPPVRSGVNQYIRGLFSSCWRLKGVCRMSCHKKEEYHILCDAKYLCCITKKVLPSLIGK</sequence>
<keyword evidence="3 9" id="KW-0964">Secreted</keyword>
<evidence type="ECO:0000256" key="3">
    <source>
        <dbReference type="ARBA" id="ARBA00022525"/>
    </source>
</evidence>
<feature type="signal peptide" evidence="9">
    <location>
        <begin position="1"/>
        <end position="22"/>
    </location>
</feature>
<gene>
    <name evidence="11" type="ORF">MPIPNATIZW_LOCUS14098</name>
</gene>
<keyword evidence="6 9" id="KW-0211">Defensin</keyword>
<organism evidence="11 12">
    <name type="scientific">Pipistrellus nathusii</name>
    <name type="common">Nathusius' pipistrelle</name>
    <dbReference type="NCBI Taxonomy" id="59473"/>
    <lineage>
        <taxon>Eukaryota</taxon>
        <taxon>Metazoa</taxon>
        <taxon>Chordata</taxon>
        <taxon>Craniata</taxon>
        <taxon>Vertebrata</taxon>
        <taxon>Euteleostomi</taxon>
        <taxon>Mammalia</taxon>
        <taxon>Eutheria</taxon>
        <taxon>Laurasiatheria</taxon>
        <taxon>Chiroptera</taxon>
        <taxon>Yangochiroptera</taxon>
        <taxon>Vespertilionidae</taxon>
        <taxon>Pipistrellus</taxon>
    </lineage>
</organism>
<comment type="similarity">
    <text evidence="2 9">Belongs to the beta-defensin family.</text>
</comment>
<reference evidence="11" key="1">
    <citation type="submission" date="2023-12" db="EMBL/GenBank/DDBJ databases">
        <authorList>
            <person name="Brown T."/>
        </authorList>
    </citation>
    <scope>NUCLEOTIDE SEQUENCE</scope>
</reference>
<dbReference type="PANTHER" id="PTHR15001">
    <property type="entry name" value="BETA-DEFENSIN 123-RELATED"/>
    <property type="match status" value="1"/>
</dbReference>
<protein>
    <recommendedName>
        <fullName evidence="9">Beta-defensin</fullName>
    </recommendedName>
</protein>
<comment type="subcellular location">
    <subcellularLocation>
        <location evidence="1 9">Secreted</location>
    </subcellularLocation>
</comment>